<dbReference type="Pfam" id="PF07729">
    <property type="entry name" value="FCD"/>
    <property type="match status" value="1"/>
</dbReference>
<dbReference type="PROSITE" id="PS50949">
    <property type="entry name" value="HTH_GNTR"/>
    <property type="match status" value="1"/>
</dbReference>
<evidence type="ECO:0000256" key="3">
    <source>
        <dbReference type="ARBA" id="ARBA00023163"/>
    </source>
</evidence>
<dbReference type="Pfam" id="PF00392">
    <property type="entry name" value="GntR"/>
    <property type="match status" value="1"/>
</dbReference>
<dbReference type="SUPFAM" id="SSF46785">
    <property type="entry name" value="Winged helix' DNA-binding domain"/>
    <property type="match status" value="1"/>
</dbReference>
<dbReference type="PRINTS" id="PR00035">
    <property type="entry name" value="HTHGNTR"/>
</dbReference>
<dbReference type="InterPro" id="IPR008920">
    <property type="entry name" value="TF_FadR/GntR_C"/>
</dbReference>
<keyword evidence="1" id="KW-0805">Transcription regulation</keyword>
<gene>
    <name evidence="5" type="ORF">D3P04_12510</name>
</gene>
<evidence type="ECO:0000313" key="5">
    <source>
        <dbReference type="EMBL" id="RJE84615.1"/>
    </source>
</evidence>
<dbReference type="PANTHER" id="PTHR43537">
    <property type="entry name" value="TRANSCRIPTIONAL REGULATOR, GNTR FAMILY"/>
    <property type="match status" value="1"/>
</dbReference>
<sequence>MSKKPIETKMRGETAYQRIKEEIIAGHLLPGSRVRETDLAERLNTSRTPVRDALRRLEADGLITHQPHVGAVITKLDQQSIIELYSMREVLEGTAARDAAIHASSVEIEDLREILEYERKHGDTPAAAAQINRTFHSALYQAAHNRFLVKTLESLSTAMLLLGPTTLGLGFRSATAREEHEGIVDAISARDSAAAEAAARKHIRNAQKARLSMNRAREVGGQFSQTK</sequence>
<name>A0A418SUJ9_9RHOB</name>
<dbReference type="SUPFAM" id="SSF48008">
    <property type="entry name" value="GntR ligand-binding domain-like"/>
    <property type="match status" value="1"/>
</dbReference>
<dbReference type="PANTHER" id="PTHR43537:SF49">
    <property type="entry name" value="TRANSCRIPTIONAL REGULATORY PROTEIN"/>
    <property type="match status" value="1"/>
</dbReference>
<dbReference type="CDD" id="cd07377">
    <property type="entry name" value="WHTH_GntR"/>
    <property type="match status" value="1"/>
</dbReference>
<dbReference type="GO" id="GO:0003677">
    <property type="term" value="F:DNA binding"/>
    <property type="evidence" value="ECO:0007669"/>
    <property type="project" value="UniProtKB-KW"/>
</dbReference>
<proteinExistence type="predicted"/>
<accession>A0A418SUJ9</accession>
<dbReference type="InterPro" id="IPR011711">
    <property type="entry name" value="GntR_C"/>
</dbReference>
<dbReference type="InterPro" id="IPR000524">
    <property type="entry name" value="Tscrpt_reg_HTH_GntR"/>
</dbReference>
<feature type="domain" description="HTH gntR-type" evidence="4">
    <location>
        <begin position="9"/>
        <end position="76"/>
    </location>
</feature>
<dbReference type="GO" id="GO:0003700">
    <property type="term" value="F:DNA-binding transcription factor activity"/>
    <property type="evidence" value="ECO:0007669"/>
    <property type="project" value="InterPro"/>
</dbReference>
<dbReference type="Proteomes" id="UP000284202">
    <property type="component" value="Unassembled WGS sequence"/>
</dbReference>
<protein>
    <submittedName>
        <fullName evidence="5">GntR family transcriptional regulator</fullName>
    </submittedName>
</protein>
<evidence type="ECO:0000256" key="2">
    <source>
        <dbReference type="ARBA" id="ARBA00023125"/>
    </source>
</evidence>
<dbReference type="SMART" id="SM00345">
    <property type="entry name" value="HTH_GNTR"/>
    <property type="match status" value="1"/>
</dbReference>
<dbReference type="OrthoDB" id="8114900at2"/>
<dbReference type="EMBL" id="QZCG01000008">
    <property type="protein sequence ID" value="RJE84615.1"/>
    <property type="molecule type" value="Genomic_DNA"/>
</dbReference>
<dbReference type="Gene3D" id="1.10.10.10">
    <property type="entry name" value="Winged helix-like DNA-binding domain superfamily/Winged helix DNA-binding domain"/>
    <property type="match status" value="1"/>
</dbReference>
<organism evidence="5 6">
    <name type="scientific">Paracoccus onubensis</name>
    <dbReference type="NCBI Taxonomy" id="1675788"/>
    <lineage>
        <taxon>Bacteria</taxon>
        <taxon>Pseudomonadati</taxon>
        <taxon>Pseudomonadota</taxon>
        <taxon>Alphaproteobacteria</taxon>
        <taxon>Rhodobacterales</taxon>
        <taxon>Paracoccaceae</taxon>
        <taxon>Paracoccus</taxon>
    </lineage>
</organism>
<comment type="caution">
    <text evidence="5">The sequence shown here is derived from an EMBL/GenBank/DDBJ whole genome shotgun (WGS) entry which is preliminary data.</text>
</comment>
<reference evidence="6" key="1">
    <citation type="submission" date="2018-09" db="EMBL/GenBank/DDBJ databases">
        <title>Acidovorax cavernicola nov. sp. isolated from Gruta de las Maravillas (Aracena, Spain).</title>
        <authorList>
            <person name="Jurado V."/>
            <person name="Gutierrez-Patricio S."/>
            <person name="Gonzalez-Pimentel J.L."/>
            <person name="Miller A.Z."/>
            <person name="Laiz L."/>
            <person name="Saiz-Jimenez C."/>
        </authorList>
    </citation>
    <scope>NUCLEOTIDE SEQUENCE [LARGE SCALE GENOMIC DNA]</scope>
    <source>
        <strain evidence="6">1011MAR3C25</strain>
    </source>
</reference>
<dbReference type="SMART" id="SM00895">
    <property type="entry name" value="FCD"/>
    <property type="match status" value="1"/>
</dbReference>
<dbReference type="RefSeq" id="WP_119749654.1">
    <property type="nucleotide sequence ID" value="NZ_QZCG01000008.1"/>
</dbReference>
<evidence type="ECO:0000259" key="4">
    <source>
        <dbReference type="PROSITE" id="PS50949"/>
    </source>
</evidence>
<keyword evidence="3" id="KW-0804">Transcription</keyword>
<dbReference type="InterPro" id="IPR036388">
    <property type="entry name" value="WH-like_DNA-bd_sf"/>
</dbReference>
<keyword evidence="2" id="KW-0238">DNA-binding</keyword>
<evidence type="ECO:0000313" key="6">
    <source>
        <dbReference type="Proteomes" id="UP000284202"/>
    </source>
</evidence>
<dbReference type="Gene3D" id="1.20.120.530">
    <property type="entry name" value="GntR ligand-binding domain-like"/>
    <property type="match status" value="1"/>
</dbReference>
<evidence type="ECO:0000256" key="1">
    <source>
        <dbReference type="ARBA" id="ARBA00023015"/>
    </source>
</evidence>
<dbReference type="InterPro" id="IPR036390">
    <property type="entry name" value="WH_DNA-bd_sf"/>
</dbReference>
<dbReference type="AlphaFoldDB" id="A0A418SUJ9"/>
<keyword evidence="6" id="KW-1185">Reference proteome</keyword>